<dbReference type="InterPro" id="IPR029058">
    <property type="entry name" value="AB_hydrolase_fold"/>
</dbReference>
<evidence type="ECO:0000313" key="3">
    <source>
        <dbReference type="EMBL" id="MRN36994.1"/>
    </source>
</evidence>
<dbReference type="SUPFAM" id="SSF53474">
    <property type="entry name" value="alpha/beta-Hydrolases"/>
    <property type="match status" value="1"/>
</dbReference>
<organism evidence="3 4">
    <name type="scientific">Neisseria brasiliensis</name>
    <dbReference type="NCBI Taxonomy" id="2666100"/>
    <lineage>
        <taxon>Bacteria</taxon>
        <taxon>Pseudomonadati</taxon>
        <taxon>Pseudomonadota</taxon>
        <taxon>Betaproteobacteria</taxon>
        <taxon>Neisseriales</taxon>
        <taxon>Neisseriaceae</taxon>
        <taxon>Neisseria</taxon>
    </lineage>
</organism>
<dbReference type="Gene3D" id="3.40.50.1820">
    <property type="entry name" value="alpha/beta hydrolase"/>
    <property type="match status" value="1"/>
</dbReference>
<dbReference type="RefSeq" id="WP_095503201.1">
    <property type="nucleotide sequence ID" value="NZ_CP046027.1"/>
</dbReference>
<name>A0A5Q3RVE5_9NEIS</name>
<dbReference type="AlphaFoldDB" id="A0A5Q3RVE5"/>
<evidence type="ECO:0000313" key="4">
    <source>
        <dbReference type="Proteomes" id="UP000486297"/>
    </source>
</evidence>
<evidence type="ECO:0000259" key="2">
    <source>
        <dbReference type="Pfam" id="PF20434"/>
    </source>
</evidence>
<accession>A0A5Q3RVE5</accession>
<protein>
    <submittedName>
        <fullName evidence="3">Alpha/beta hydrolase fold domain-containing protein</fullName>
    </submittedName>
</protein>
<feature type="domain" description="BD-FAE-like" evidence="2">
    <location>
        <begin position="22"/>
        <end position="196"/>
    </location>
</feature>
<dbReference type="InterPro" id="IPR050300">
    <property type="entry name" value="GDXG_lipolytic_enzyme"/>
</dbReference>
<comment type="caution">
    <text evidence="3">The sequence shown here is derived from an EMBL/GenBank/DDBJ whole genome shotgun (WGS) entry which is preliminary data.</text>
</comment>
<keyword evidence="4" id="KW-1185">Reference proteome</keyword>
<reference evidence="3" key="1">
    <citation type="journal article" name="Emerg. Infect. Dis.">
        <title>Two cases of a newly characterized neisseria species.</title>
        <authorList>
            <person name="Mustapha M."/>
            <person name="Lemos A.P.S."/>
            <person name="Harrison L.H."/>
            <person name="Vantyne D."/>
            <person name="Sacchi C.T."/>
        </authorList>
    </citation>
    <scope>NUCLEOTIDE SEQUENCE</scope>
    <source>
        <strain evidence="3">N.95.16</strain>
    </source>
</reference>
<sequence length="236" mass="25789">MCIFTAAAGKWGDKDFAAFQAKTGVHRLIKALLNEGYAVASVNYRLSGEAHFPAQTQDINQAIDYLSRHAKQYGFNTKRIAVIGDSAGAHLAQLAAAAHGRDKIRALVSFYGVSDLRNMKMEHMAKNCSNNKATPSENTREGVLVGEAVDSAAFNRATDAASPIHQVHANMPPALLFHGDRDCAVPHTQSLKMHLALQSVNVPSEWVLIEGLGHMAPEFHNDANNRRVLNFLKQHL</sequence>
<proteinExistence type="predicted"/>
<dbReference type="PANTHER" id="PTHR48081:SF13">
    <property type="entry name" value="ALPHA_BETA HYDROLASE"/>
    <property type="match status" value="1"/>
</dbReference>
<dbReference type="Proteomes" id="UP000486297">
    <property type="component" value="Unassembled WGS sequence"/>
</dbReference>
<dbReference type="Pfam" id="PF20434">
    <property type="entry name" value="BD-FAE"/>
    <property type="match status" value="1"/>
</dbReference>
<keyword evidence="1 3" id="KW-0378">Hydrolase</keyword>
<evidence type="ECO:0000256" key="1">
    <source>
        <dbReference type="ARBA" id="ARBA00022801"/>
    </source>
</evidence>
<dbReference type="PANTHER" id="PTHR48081">
    <property type="entry name" value="AB HYDROLASE SUPERFAMILY PROTEIN C4A8.06C"/>
    <property type="match status" value="1"/>
</dbReference>
<dbReference type="InterPro" id="IPR049492">
    <property type="entry name" value="BD-FAE-like_dom"/>
</dbReference>
<gene>
    <name evidence="3" type="ORF">GJU80_00300</name>
</gene>
<dbReference type="EMBL" id="WJXO01000001">
    <property type="protein sequence ID" value="MRN36994.1"/>
    <property type="molecule type" value="Genomic_DNA"/>
</dbReference>
<dbReference type="GO" id="GO:0016787">
    <property type="term" value="F:hydrolase activity"/>
    <property type="evidence" value="ECO:0007669"/>
    <property type="project" value="UniProtKB-KW"/>
</dbReference>